<feature type="transmembrane region" description="Helical" evidence="1">
    <location>
        <begin position="61"/>
        <end position="87"/>
    </location>
</feature>
<evidence type="ECO:0000256" key="1">
    <source>
        <dbReference type="SAM" id="Phobius"/>
    </source>
</evidence>
<feature type="transmembrane region" description="Helical" evidence="1">
    <location>
        <begin position="93"/>
        <end position="112"/>
    </location>
</feature>
<keyword evidence="1" id="KW-0472">Membrane</keyword>
<dbReference type="Proteomes" id="UP000050454">
    <property type="component" value="Unassembled WGS sequence"/>
</dbReference>
<evidence type="ECO:0000313" key="3">
    <source>
        <dbReference type="Proteomes" id="UP000050454"/>
    </source>
</evidence>
<keyword evidence="1" id="KW-0812">Transmembrane</keyword>
<protein>
    <submittedName>
        <fullName evidence="2">Uncharacterized protein</fullName>
    </submittedName>
</protein>
<reference evidence="2 3" key="1">
    <citation type="submission" date="2015-07" db="EMBL/GenBank/DDBJ databases">
        <title>The draft genome sequence of Leadbetterella sp. JN14-9.</title>
        <authorList>
            <person name="Liu Y."/>
            <person name="Du J."/>
            <person name="Shao Z."/>
        </authorList>
    </citation>
    <scope>NUCLEOTIDE SEQUENCE [LARGE SCALE GENOMIC DNA]</scope>
    <source>
        <strain evidence="2 3">JN14-9</strain>
    </source>
</reference>
<name>A0A0N8H9E8_9BACT</name>
<proteinExistence type="predicted"/>
<keyword evidence="1" id="KW-1133">Transmembrane helix</keyword>
<feature type="transmembrane region" description="Helical" evidence="1">
    <location>
        <begin position="30"/>
        <end position="49"/>
    </location>
</feature>
<accession>A0A0N8H9E8</accession>
<comment type="caution">
    <text evidence="2">The sequence shown here is derived from an EMBL/GenBank/DDBJ whole genome shotgun (WGS) entry which is preliminary data.</text>
</comment>
<organism evidence="2 3">
    <name type="scientific">Jiulongibacter sediminis</name>
    <dbReference type="NCBI Taxonomy" id="1605367"/>
    <lineage>
        <taxon>Bacteria</taxon>
        <taxon>Pseudomonadati</taxon>
        <taxon>Bacteroidota</taxon>
        <taxon>Cytophagia</taxon>
        <taxon>Cytophagales</taxon>
        <taxon>Leadbetterellaceae</taxon>
        <taxon>Jiulongibacter</taxon>
    </lineage>
</organism>
<evidence type="ECO:0000313" key="2">
    <source>
        <dbReference type="EMBL" id="KPM47172.1"/>
    </source>
</evidence>
<dbReference type="STRING" id="1605367.AFM12_15265"/>
<sequence>MLKTAFLILFFAIVFFLADQLKLNLPLHEHRWYMLAFFSALSFLFHSLVDQGKRNDNEKFIQFYLASVVIRLLACIVFVLVFLLNGLENKGTFLLDFFALYLCFTAFEIYLLSANLRRFS</sequence>
<dbReference type="AlphaFoldDB" id="A0A0N8H9E8"/>
<keyword evidence="3" id="KW-1185">Reference proteome</keyword>
<dbReference type="EMBL" id="LGTQ01000012">
    <property type="protein sequence ID" value="KPM47172.1"/>
    <property type="molecule type" value="Genomic_DNA"/>
</dbReference>
<gene>
    <name evidence="2" type="ORF">AFM12_15265</name>
</gene>